<evidence type="ECO:0000313" key="1">
    <source>
        <dbReference type="EMBL" id="VAV94905.1"/>
    </source>
</evidence>
<reference evidence="1" key="1">
    <citation type="submission" date="2018-06" db="EMBL/GenBank/DDBJ databases">
        <authorList>
            <person name="Zhirakovskaya E."/>
        </authorList>
    </citation>
    <scope>NUCLEOTIDE SEQUENCE</scope>
</reference>
<feature type="non-terminal residue" evidence="1">
    <location>
        <position position="146"/>
    </location>
</feature>
<dbReference type="AlphaFoldDB" id="A0A3B0SJ16"/>
<accession>A0A3B0SJ16</accession>
<proteinExistence type="predicted"/>
<organism evidence="1">
    <name type="scientific">hydrothermal vent metagenome</name>
    <dbReference type="NCBI Taxonomy" id="652676"/>
    <lineage>
        <taxon>unclassified sequences</taxon>
        <taxon>metagenomes</taxon>
        <taxon>ecological metagenomes</taxon>
    </lineage>
</organism>
<sequence length="146" mass="16421">MDRNKRQLNAIRKWLEAAAPDIGADLSIRLWNGDVVPLGPNAKDDIVIAVNSPEVVRRLIFAPKLMTIFELYSESLLDIDGGTPLEAARRWDHMRVLTYARSMSKTGLMKTLWPFVFKSKGATASNELSYEKKVADKIADGRNDMD</sequence>
<name>A0A3B0SJ16_9ZZZZ</name>
<dbReference type="EMBL" id="UOEF01000193">
    <property type="protein sequence ID" value="VAV94905.1"/>
    <property type="molecule type" value="Genomic_DNA"/>
</dbReference>
<gene>
    <name evidence="1" type="ORF">MNBD_ALPHA04-2229</name>
</gene>
<protein>
    <submittedName>
        <fullName evidence="1">Uncharacterized protein</fullName>
    </submittedName>
</protein>